<comment type="subcellular location">
    <subcellularLocation>
        <location evidence="1">Membrane</location>
        <topology evidence="1">Multi-pass membrane protein</topology>
    </subcellularLocation>
</comment>
<feature type="transmembrane region" description="Helical" evidence="8">
    <location>
        <begin position="178"/>
        <end position="201"/>
    </location>
</feature>
<feature type="transmembrane region" description="Helical" evidence="8">
    <location>
        <begin position="39"/>
        <end position="61"/>
    </location>
</feature>
<organism evidence="9 11">
    <name type="scientific">Clostridium ljungdahlii (strain ATCC 55383 / DSM 13528 / PETC)</name>
    <dbReference type="NCBI Taxonomy" id="748727"/>
    <lineage>
        <taxon>Bacteria</taxon>
        <taxon>Bacillati</taxon>
        <taxon>Bacillota</taxon>
        <taxon>Clostridia</taxon>
        <taxon>Eubacteriales</taxon>
        <taxon>Clostridiaceae</taxon>
        <taxon>Clostridium</taxon>
    </lineage>
</organism>
<evidence type="ECO:0000313" key="12">
    <source>
        <dbReference type="Proteomes" id="UP000077020"/>
    </source>
</evidence>
<dbReference type="AlphaFoldDB" id="D8GUQ4"/>
<keyword evidence="7 8" id="KW-0472">Membrane</keyword>
<proteinExistence type="inferred from homology"/>
<dbReference type="Proteomes" id="UP000001656">
    <property type="component" value="Chromosome"/>
</dbReference>
<name>D8GUQ4_CLOLD</name>
<keyword evidence="4" id="KW-0309">Germination</keyword>
<accession>D8GUQ4</accession>
<evidence type="ECO:0000256" key="8">
    <source>
        <dbReference type="SAM" id="Phobius"/>
    </source>
</evidence>
<evidence type="ECO:0000256" key="6">
    <source>
        <dbReference type="ARBA" id="ARBA00022989"/>
    </source>
</evidence>
<reference evidence="9 11" key="2">
    <citation type="journal article" date="2010" name="Proc. Natl. Acad. Sci. U.S.A.">
        <title>Clostridium ljungdahlii represents a microbial production platform based on syngas.</title>
        <authorList>
            <person name="Kopke M."/>
            <person name="Held C."/>
            <person name="Hujer S."/>
            <person name="Liesegang H."/>
            <person name="Wiezer A."/>
            <person name="Wollherr A."/>
            <person name="Ehrenreich A."/>
            <person name="Liebl W."/>
            <person name="Gottschalk G."/>
            <person name="Durre P."/>
        </authorList>
    </citation>
    <scope>NUCLEOTIDE SEQUENCE [LARGE SCALE GENOMIC DNA]</scope>
    <source>
        <strain evidence="11">ATCC 55383 / DSM 13528 / PETC</strain>
        <strain evidence="9">DSM 13528</strain>
    </source>
</reference>
<protein>
    <submittedName>
        <fullName evidence="9">Spore germination protein KB</fullName>
    </submittedName>
    <submittedName>
        <fullName evidence="10">Spore germination protein YndE</fullName>
    </submittedName>
</protein>
<evidence type="ECO:0000313" key="9">
    <source>
        <dbReference type="EMBL" id="ADK16931.1"/>
    </source>
</evidence>
<dbReference type="HOGENOM" id="CLU_047547_1_2_9"/>
<keyword evidence="6 8" id="KW-1133">Transmembrane helix</keyword>
<feature type="transmembrane region" description="Helical" evidence="8">
    <location>
        <begin position="81"/>
        <end position="105"/>
    </location>
</feature>
<dbReference type="RefSeq" id="WP_013240504.1">
    <property type="nucleotide sequence ID" value="NC_014328.1"/>
</dbReference>
<reference evidence="9" key="1">
    <citation type="submission" date="2009-07" db="EMBL/GenBank/DDBJ databases">
        <authorList>
            <person name="Koepke M."/>
            <person name="Hujer S."/>
            <person name="Held C."/>
            <person name="Wiezer A."/>
            <person name="Liesegang H."/>
            <person name="Ehrenreich A."/>
            <person name="Gottschalk G."/>
            <person name="Duerre P."/>
        </authorList>
    </citation>
    <scope>NUCLEOTIDE SEQUENCE</scope>
    <source>
        <strain evidence="9">DSM 13528</strain>
    </source>
</reference>
<dbReference type="KEGG" id="clj:CLJU_c39060"/>
<gene>
    <name evidence="10" type="primary">yndE_4</name>
    <name evidence="9" type="ordered locus">CLJU_c39060</name>
    <name evidence="10" type="ORF">WX45_00543</name>
</gene>
<dbReference type="NCBIfam" id="TIGR00912">
    <property type="entry name" value="2A0309"/>
    <property type="match status" value="1"/>
</dbReference>
<evidence type="ECO:0000256" key="7">
    <source>
        <dbReference type="ARBA" id="ARBA00023136"/>
    </source>
</evidence>
<keyword evidence="12" id="KW-1185">Reference proteome</keyword>
<keyword evidence="5 8" id="KW-0812">Transmembrane</keyword>
<dbReference type="eggNOG" id="COG0531">
    <property type="taxonomic scope" value="Bacteria"/>
</dbReference>
<keyword evidence="3" id="KW-0813">Transport</keyword>
<feature type="transmembrane region" description="Helical" evidence="8">
    <location>
        <begin position="144"/>
        <end position="166"/>
    </location>
</feature>
<dbReference type="Proteomes" id="UP000077020">
    <property type="component" value="Unassembled WGS sequence"/>
</dbReference>
<dbReference type="PANTHER" id="PTHR34975:SF2">
    <property type="entry name" value="SPORE GERMINATION PROTEIN A2"/>
    <property type="match status" value="1"/>
</dbReference>
<dbReference type="PROSITE" id="PS51257">
    <property type="entry name" value="PROKAR_LIPOPROTEIN"/>
    <property type="match status" value="1"/>
</dbReference>
<dbReference type="PANTHER" id="PTHR34975">
    <property type="entry name" value="SPORE GERMINATION PROTEIN A2"/>
    <property type="match status" value="1"/>
</dbReference>
<dbReference type="PATRIC" id="fig|748727.19.peg.1164"/>
<feature type="transmembrane region" description="Helical" evidence="8">
    <location>
        <begin position="307"/>
        <end position="324"/>
    </location>
</feature>
<evidence type="ECO:0000256" key="2">
    <source>
        <dbReference type="ARBA" id="ARBA00007998"/>
    </source>
</evidence>
<dbReference type="STRING" id="748727.CLJU_c39060"/>
<evidence type="ECO:0000256" key="3">
    <source>
        <dbReference type="ARBA" id="ARBA00022448"/>
    </source>
</evidence>
<dbReference type="Pfam" id="PF03845">
    <property type="entry name" value="Spore_permease"/>
    <property type="match status" value="1"/>
</dbReference>
<feature type="transmembrane region" description="Helical" evidence="8">
    <location>
        <begin position="222"/>
        <end position="244"/>
    </location>
</feature>
<evidence type="ECO:0000256" key="5">
    <source>
        <dbReference type="ARBA" id="ARBA00022692"/>
    </source>
</evidence>
<evidence type="ECO:0000313" key="10">
    <source>
        <dbReference type="EMBL" id="OAA85308.1"/>
    </source>
</evidence>
<feature type="transmembrane region" description="Helical" evidence="8">
    <location>
        <begin position="117"/>
        <end position="137"/>
    </location>
</feature>
<dbReference type="InterPro" id="IPR004761">
    <property type="entry name" value="Spore_GerAB"/>
</dbReference>
<feature type="transmembrane region" description="Helical" evidence="8">
    <location>
        <begin position="336"/>
        <end position="358"/>
    </location>
</feature>
<reference evidence="10 12" key="3">
    <citation type="journal article" date="2016" name="Biotechnol. Bioeng.">
        <title>Traits of selected Clostridium strains for syngas fermentation to ethanol.</title>
        <authorList>
            <person name="Martin M.E."/>
            <person name="Richter H."/>
            <person name="Saha S."/>
            <person name="Angenent L.T."/>
        </authorList>
    </citation>
    <scope>NUCLEOTIDE SEQUENCE [LARGE SCALE GENOMIC DNA]</scope>
    <source>
        <strain evidence="10 12">PETC</strain>
    </source>
</reference>
<dbReference type="GO" id="GO:0016020">
    <property type="term" value="C:membrane"/>
    <property type="evidence" value="ECO:0007669"/>
    <property type="project" value="UniProtKB-SubCell"/>
</dbReference>
<feature type="transmembrane region" description="Helical" evidence="8">
    <location>
        <begin position="270"/>
        <end position="295"/>
    </location>
</feature>
<dbReference type="Gene3D" id="1.20.1740.10">
    <property type="entry name" value="Amino acid/polyamine transporter I"/>
    <property type="match status" value="1"/>
</dbReference>
<dbReference type="OrthoDB" id="1675410at2"/>
<evidence type="ECO:0000313" key="11">
    <source>
        <dbReference type="Proteomes" id="UP000001656"/>
    </source>
</evidence>
<comment type="similarity">
    <text evidence="2">Belongs to the amino acid-polyamine-organocation (APC) superfamily. Spore germination protein (SGP) (TC 2.A.3.9) family.</text>
</comment>
<dbReference type="GO" id="GO:0009847">
    <property type="term" value="P:spore germination"/>
    <property type="evidence" value="ECO:0007669"/>
    <property type="project" value="InterPro"/>
</dbReference>
<dbReference type="EMBL" id="CP001666">
    <property type="protein sequence ID" value="ADK16931.1"/>
    <property type="molecule type" value="Genomic_DNA"/>
</dbReference>
<sequence>MDKIKITNHQLFALTASFACGSGPLVISASITSLAGQDAWISMLLTVVFGPLELWLICFLWSHYPGMTYVQMINKTFGKYIGSIITVGFAFFCLLTDSEVIHYIGDFMTIQEMHQTPAYLINTIFFIVIAIALLYGLEVIARSYEILTCFASLLFILSMILVLPNARIENLQPVFEKGIIPILEGSILLNSFFTFPVIILLMIFPTNADNTTKARKSFIKGYLWGGFLIFISILVSILVLGSTITADSQYPVYILAKEINVGVIFTRLEFIVAAVWIITLLSRAIIYFYAGIISIAQLLKLKDHKKIILPLGLIIVVMSGIVYTDDIYKSTWDTFVWPPFVATFGLILPIVMVTGFYIKKYALALERQDN</sequence>
<dbReference type="EMBL" id="LITS01000019">
    <property type="protein sequence ID" value="OAA85308.1"/>
    <property type="molecule type" value="Genomic_DNA"/>
</dbReference>
<evidence type="ECO:0000256" key="4">
    <source>
        <dbReference type="ARBA" id="ARBA00022544"/>
    </source>
</evidence>
<evidence type="ECO:0000256" key="1">
    <source>
        <dbReference type="ARBA" id="ARBA00004141"/>
    </source>
</evidence>